<keyword evidence="2" id="KW-0378">Hydrolase</keyword>
<accession>A0ABY9WUY1</accession>
<dbReference type="Proteomes" id="UP001611383">
    <property type="component" value="Chromosome"/>
</dbReference>
<feature type="domain" description="Beta-lactamase-related" evidence="1">
    <location>
        <begin position="32"/>
        <end position="280"/>
    </location>
</feature>
<evidence type="ECO:0000313" key="3">
    <source>
        <dbReference type="Proteomes" id="UP001611383"/>
    </source>
</evidence>
<proteinExistence type="predicted"/>
<dbReference type="RefSeq" id="WP_395821314.1">
    <property type="nucleotide sequence ID" value="NZ_CP043494.1"/>
</dbReference>
<keyword evidence="3" id="KW-1185">Reference proteome</keyword>
<protein>
    <submittedName>
        <fullName evidence="2">Serine hydrolase</fullName>
    </submittedName>
</protein>
<sequence length="318" mass="34415">MIAIEAARLRERCQHLLDAFSSRQEFSYVSSLAVSIDGHVLVEERLHGQGIADTFSVTKTVLATLLGAAVGDGLIEDLDDPVGGLLGLPATHPAAEHTWRHLLTQTRGCATNGAWDIDEVMALPRGWVDHLLAAPQLCTPGTTFRYDSGGAHVLGAALSTVVGRPLSAYAEERLFAPLGIDEWVWPRDPDGRDYGFGHLRLSPEALRRFGELWLGLGTWRGQSLVPEAYVREMVRAHSAGGPPEGTAHGFLTWVDRGYFFAGGWAGQHVVVVPSARAVVVTTGDPGFDPGPPPTDRMPPNWRPGLDLVRTHLLPLLLP</sequence>
<dbReference type="PANTHER" id="PTHR43283">
    <property type="entry name" value="BETA-LACTAMASE-RELATED"/>
    <property type="match status" value="1"/>
</dbReference>
<name>A0ABY9WUY1_9BACT</name>
<reference evidence="2 3" key="1">
    <citation type="submission" date="2019-08" db="EMBL/GenBank/DDBJ databases">
        <title>Archangium and Cystobacter genomes.</title>
        <authorList>
            <person name="Chen I.-C.K."/>
            <person name="Wielgoss S."/>
        </authorList>
    </citation>
    <scope>NUCLEOTIDE SEQUENCE [LARGE SCALE GENOMIC DNA]</scope>
    <source>
        <strain evidence="2 3">Cbm 6</strain>
    </source>
</reference>
<dbReference type="InterPro" id="IPR001466">
    <property type="entry name" value="Beta-lactam-related"/>
</dbReference>
<dbReference type="SUPFAM" id="SSF56601">
    <property type="entry name" value="beta-lactamase/transpeptidase-like"/>
    <property type="match status" value="1"/>
</dbReference>
<evidence type="ECO:0000313" key="2">
    <source>
        <dbReference type="EMBL" id="WNG45787.1"/>
    </source>
</evidence>
<evidence type="ECO:0000259" key="1">
    <source>
        <dbReference type="Pfam" id="PF00144"/>
    </source>
</evidence>
<dbReference type="EMBL" id="CP043494">
    <property type="protein sequence ID" value="WNG45787.1"/>
    <property type="molecule type" value="Genomic_DNA"/>
</dbReference>
<gene>
    <name evidence="2" type="ORF">F0U60_17965</name>
</gene>
<dbReference type="Pfam" id="PF00144">
    <property type="entry name" value="Beta-lactamase"/>
    <property type="match status" value="1"/>
</dbReference>
<dbReference type="PANTHER" id="PTHR43283:SF7">
    <property type="entry name" value="BETA-LACTAMASE-RELATED DOMAIN-CONTAINING PROTEIN"/>
    <property type="match status" value="1"/>
</dbReference>
<dbReference type="InterPro" id="IPR050789">
    <property type="entry name" value="Diverse_Enzym_Activities"/>
</dbReference>
<dbReference type="GO" id="GO:0016787">
    <property type="term" value="F:hydrolase activity"/>
    <property type="evidence" value="ECO:0007669"/>
    <property type="project" value="UniProtKB-KW"/>
</dbReference>
<dbReference type="Gene3D" id="3.40.710.10">
    <property type="entry name" value="DD-peptidase/beta-lactamase superfamily"/>
    <property type="match status" value="1"/>
</dbReference>
<dbReference type="InterPro" id="IPR012338">
    <property type="entry name" value="Beta-lactam/transpept-like"/>
</dbReference>
<organism evidence="2 3">
    <name type="scientific">Archangium minus</name>
    <dbReference type="NCBI Taxonomy" id="83450"/>
    <lineage>
        <taxon>Bacteria</taxon>
        <taxon>Pseudomonadati</taxon>
        <taxon>Myxococcota</taxon>
        <taxon>Myxococcia</taxon>
        <taxon>Myxococcales</taxon>
        <taxon>Cystobacterineae</taxon>
        <taxon>Archangiaceae</taxon>
        <taxon>Archangium</taxon>
    </lineage>
</organism>